<keyword evidence="1" id="KW-0614">Plasmid</keyword>
<dbReference type="Proteomes" id="UP000006426">
    <property type="component" value="Plasmid pmppla107"/>
</dbReference>
<dbReference type="EMBL" id="CP031226">
    <property type="protein sequence ID" value="AXH59683.1"/>
    <property type="molecule type" value="Genomic_DNA"/>
</dbReference>
<evidence type="ECO:0000313" key="1">
    <source>
        <dbReference type="EMBL" id="AXH59683.1"/>
    </source>
</evidence>
<gene>
    <name evidence="1" type="ORF">PLA107_031160</name>
</gene>
<name>A0AAD0PVU2_PSEAV</name>
<dbReference type="RefSeq" id="WP_005742070.1">
    <property type="nucleotide sequence ID" value="NZ_CP031226.1"/>
</dbReference>
<accession>A0AAD0PVU2</accession>
<proteinExistence type="predicted"/>
<sequence length="196" mass="21798">MPNLTNIEREWGMRLARQLLDGEVSLKFADDDIRGFNITRIDMVGFVLKAGGFEIQGAASRDLNDAQSKNTARMLEKMLLDRLFGLSAVNYLWDKVGNEKDTLWKSALCTHLTAKGICALVVTEPSHAFKPENTGMLPLAERIAPYVPEDKHAGIIQIAQKQRKLAVLYKHTGWEGCRELAIGTERDAMIGSDLGL</sequence>
<geneLocation type="plasmid" evidence="2">
    <name>pmppla107</name>
</geneLocation>
<dbReference type="GeneID" id="39474419"/>
<evidence type="ECO:0000313" key="2">
    <source>
        <dbReference type="Proteomes" id="UP000006426"/>
    </source>
</evidence>
<protein>
    <submittedName>
        <fullName evidence="1">Uncharacterized protein</fullName>
    </submittedName>
</protein>
<dbReference type="AlphaFoldDB" id="A0AAD0PVU2"/>
<organism evidence="1 2">
    <name type="scientific">Pseudomonas amygdali pv. lachrymans str. M301315</name>
    <dbReference type="NCBI Taxonomy" id="629260"/>
    <lineage>
        <taxon>Bacteria</taxon>
        <taxon>Pseudomonadati</taxon>
        <taxon>Pseudomonadota</taxon>
        <taxon>Gammaproteobacteria</taxon>
        <taxon>Pseudomonadales</taxon>
        <taxon>Pseudomonadaceae</taxon>
        <taxon>Pseudomonas</taxon>
        <taxon>Pseudomonas amygdali</taxon>
    </lineage>
</organism>
<reference evidence="1 2" key="1">
    <citation type="journal article" date="2011" name="PLoS Pathog.">
        <title>Dynamic evolution of pathogenicity revealed by sequencing and comparative genomics of 19 Pseudomonas syringae isolates.</title>
        <authorList>
            <person name="Baltrus D.A."/>
            <person name="Nishimura M.T."/>
            <person name="Romanchuk A."/>
            <person name="Chang J.H."/>
            <person name="Mukhtar M.S."/>
            <person name="Cherkis K."/>
            <person name="Roach J."/>
            <person name="Grant S.R."/>
            <person name="Jones C.D."/>
            <person name="Dangl J.L."/>
        </authorList>
    </citation>
    <scope>NUCLEOTIDE SEQUENCE [LARGE SCALE GENOMIC DNA]</scope>
    <source>
        <strain evidence="1 2">M301315</strain>
    </source>
</reference>